<gene>
    <name evidence="2" type="ORF">QQX10_05170</name>
</gene>
<dbReference type="PANTHER" id="PTHR43364:SF6">
    <property type="entry name" value="OXIDOREDUCTASE-RELATED"/>
    <property type="match status" value="1"/>
</dbReference>
<dbReference type="AlphaFoldDB" id="A0AAW7M060"/>
<dbReference type="RefSeq" id="WP_301122006.1">
    <property type="nucleotide sequence ID" value="NZ_JAUHPX010000002.1"/>
</dbReference>
<comment type="caution">
    <text evidence="2">The sequence shown here is derived from an EMBL/GenBank/DDBJ whole genome shotgun (WGS) entry which is preliminary data.</text>
</comment>
<dbReference type="InterPro" id="IPR036812">
    <property type="entry name" value="NAD(P)_OxRdtase_dom_sf"/>
</dbReference>
<dbReference type="GO" id="GO:0016491">
    <property type="term" value="F:oxidoreductase activity"/>
    <property type="evidence" value="ECO:0007669"/>
    <property type="project" value="InterPro"/>
</dbReference>
<keyword evidence="3" id="KW-1185">Reference proteome</keyword>
<evidence type="ECO:0000313" key="3">
    <source>
        <dbReference type="Proteomes" id="UP001172737"/>
    </source>
</evidence>
<evidence type="ECO:0000313" key="2">
    <source>
        <dbReference type="EMBL" id="MDN4487558.1"/>
    </source>
</evidence>
<proteinExistence type="predicted"/>
<dbReference type="Pfam" id="PF00248">
    <property type="entry name" value="Aldo_ket_red"/>
    <property type="match status" value="1"/>
</dbReference>
<dbReference type="PROSITE" id="PS00062">
    <property type="entry name" value="ALDOKETO_REDUCTASE_2"/>
    <property type="match status" value="1"/>
</dbReference>
<feature type="domain" description="NADP-dependent oxidoreductase" evidence="1">
    <location>
        <begin position="19"/>
        <end position="313"/>
    </location>
</feature>
<dbReference type="GO" id="GO:0005829">
    <property type="term" value="C:cytosol"/>
    <property type="evidence" value="ECO:0007669"/>
    <property type="project" value="TreeGrafter"/>
</dbReference>
<organism evidence="2 3">
    <name type="scientific">Demequina lignilytica</name>
    <dbReference type="NCBI Taxonomy" id="3051663"/>
    <lineage>
        <taxon>Bacteria</taxon>
        <taxon>Bacillati</taxon>
        <taxon>Actinomycetota</taxon>
        <taxon>Actinomycetes</taxon>
        <taxon>Micrococcales</taxon>
        <taxon>Demequinaceae</taxon>
        <taxon>Demequina</taxon>
    </lineage>
</organism>
<dbReference type="InterPro" id="IPR018170">
    <property type="entry name" value="Aldo/ket_reductase_CS"/>
</dbReference>
<dbReference type="PANTHER" id="PTHR43364">
    <property type="entry name" value="NADH-SPECIFIC METHYLGLYOXAL REDUCTASE-RELATED"/>
    <property type="match status" value="1"/>
</dbReference>
<evidence type="ECO:0000259" key="1">
    <source>
        <dbReference type="Pfam" id="PF00248"/>
    </source>
</evidence>
<name>A0AAW7M060_9MICO</name>
<reference evidence="2" key="1">
    <citation type="submission" date="2023-06" db="EMBL/GenBank/DDBJ databases">
        <title>Sysu t00039.</title>
        <authorList>
            <person name="Gao L."/>
            <person name="Fang B.-Z."/>
            <person name="Li W.-J."/>
        </authorList>
    </citation>
    <scope>NUCLEOTIDE SEQUENCE</scope>
    <source>
        <strain evidence="2">SYSU T00039</strain>
    </source>
</reference>
<dbReference type="Gene3D" id="3.20.20.100">
    <property type="entry name" value="NADP-dependent oxidoreductase domain"/>
    <property type="match status" value="1"/>
</dbReference>
<dbReference type="InterPro" id="IPR023210">
    <property type="entry name" value="NADP_OxRdtase_dom"/>
</dbReference>
<protein>
    <submittedName>
        <fullName evidence="2">Aldo/keto reductase</fullName>
    </submittedName>
</protein>
<dbReference type="Proteomes" id="UP001172737">
    <property type="component" value="Unassembled WGS sequence"/>
</dbReference>
<dbReference type="EMBL" id="JAUHPX010000002">
    <property type="protein sequence ID" value="MDN4487558.1"/>
    <property type="molecule type" value="Genomic_DNA"/>
</dbReference>
<dbReference type="InterPro" id="IPR050523">
    <property type="entry name" value="AKR_Detox_Biosynth"/>
</dbReference>
<accession>A0AAW7M060</accession>
<sequence length="315" mass="33200">MTAEITAPTLGTLDLSGAPLALGGNVFGWTADREASFAILDGFVAAGGRMIDTADAYSAWAPGNSGGESETVIGEWLAAGRSRDDVLVATKVSQHPEFAGLAAANVAAAARASLARLGTDRLDLYYAHFDDASTPLEETVAAFSTLVDQGLVREIGISNYSAARIDEWMAIVEREGLHRPVALQPHYNLMERDFETELRAAAERHGLGVLPYWALAKGFLTGKYRDGVEVDSQRAGQAAEYLDDRGRAVLAALDAAAEAHGVPVATVALAWLRSQPTVVAPIASARTVGQLDPLIAALTLELTEDEVQALTDASA</sequence>
<dbReference type="SUPFAM" id="SSF51430">
    <property type="entry name" value="NAD(P)-linked oxidoreductase"/>
    <property type="match status" value="1"/>
</dbReference>